<comment type="caution">
    <text evidence="1">The sequence shown here is derived from an EMBL/GenBank/DDBJ whole genome shotgun (WGS) entry which is preliminary data.</text>
</comment>
<proteinExistence type="predicted"/>
<evidence type="ECO:0000313" key="1">
    <source>
        <dbReference type="EMBL" id="MCU6748009.1"/>
    </source>
</evidence>
<protein>
    <submittedName>
        <fullName evidence="1">Uncharacterized protein</fullName>
    </submittedName>
</protein>
<dbReference type="RefSeq" id="WP_267304116.1">
    <property type="nucleotide sequence ID" value="NZ_JAOQJX010000015.1"/>
</dbReference>
<evidence type="ECO:0000313" key="2">
    <source>
        <dbReference type="Proteomes" id="UP001652394"/>
    </source>
</evidence>
<dbReference type="EMBL" id="JAOQJX010000015">
    <property type="protein sequence ID" value="MCU6748009.1"/>
    <property type="molecule type" value="Genomic_DNA"/>
</dbReference>
<dbReference type="Proteomes" id="UP001652394">
    <property type="component" value="Unassembled WGS sequence"/>
</dbReference>
<reference evidence="1 2" key="1">
    <citation type="journal article" date="2021" name="ISME Commun">
        <title>Automated analysis of genomic sequences facilitates high-throughput and comprehensive description of bacteria.</title>
        <authorList>
            <person name="Hitch T.C.A."/>
        </authorList>
    </citation>
    <scope>NUCLEOTIDE SEQUENCE [LARGE SCALE GENOMIC DNA]</scope>
    <source>
        <strain evidence="1 2">H2_18</strain>
    </source>
</reference>
<accession>A0ABT2TCK7</accession>
<keyword evidence="2" id="KW-1185">Reference proteome</keyword>
<name>A0ABT2TCK7_9FIRM</name>
<organism evidence="1 2">
    <name type="scientific">Faecalicatena acetigenes</name>
    <dbReference type="NCBI Taxonomy" id="2981790"/>
    <lineage>
        <taxon>Bacteria</taxon>
        <taxon>Bacillati</taxon>
        <taxon>Bacillota</taxon>
        <taxon>Clostridia</taxon>
        <taxon>Lachnospirales</taxon>
        <taxon>Lachnospiraceae</taxon>
        <taxon>Faecalicatena</taxon>
    </lineage>
</organism>
<gene>
    <name evidence="1" type="ORF">OCV51_10155</name>
</gene>
<sequence length="106" mass="12287">MFKVNGQTWHIKRTTPYSYKLVRSDGSLTIGVADNIDKTIYVSELLYGKFLDKVICHELCHVFSFENNLNIPIETEEIIADFMSIYGRSIIYLADDLMKNIFMRVA</sequence>